<dbReference type="RefSeq" id="XP_031916244.1">
    <property type="nucleotide sequence ID" value="XM_032056920.1"/>
</dbReference>
<dbReference type="GeneID" id="43641130"/>
<keyword evidence="2" id="KW-1185">Reference proteome</keyword>
<name>A0A5N6T1F3_ASPPS</name>
<gene>
    <name evidence="1" type="ORF">BDV38DRAFT_269201</name>
</gene>
<protein>
    <submittedName>
        <fullName evidence="1">Uncharacterized protein</fullName>
    </submittedName>
</protein>
<evidence type="ECO:0000313" key="1">
    <source>
        <dbReference type="EMBL" id="KAE8140181.1"/>
    </source>
</evidence>
<accession>A0A5N6T1F3</accession>
<organism evidence="1 2">
    <name type="scientific">Aspergillus pseudotamarii</name>
    <dbReference type="NCBI Taxonomy" id="132259"/>
    <lineage>
        <taxon>Eukaryota</taxon>
        <taxon>Fungi</taxon>
        <taxon>Dikarya</taxon>
        <taxon>Ascomycota</taxon>
        <taxon>Pezizomycotina</taxon>
        <taxon>Eurotiomycetes</taxon>
        <taxon>Eurotiomycetidae</taxon>
        <taxon>Eurotiales</taxon>
        <taxon>Aspergillaceae</taxon>
        <taxon>Aspergillus</taxon>
        <taxon>Aspergillus subgen. Circumdati</taxon>
    </lineage>
</organism>
<dbReference type="EMBL" id="ML743562">
    <property type="protein sequence ID" value="KAE8140181.1"/>
    <property type="molecule type" value="Genomic_DNA"/>
</dbReference>
<dbReference type="OrthoDB" id="4323953at2759"/>
<reference evidence="1 2" key="1">
    <citation type="submission" date="2019-04" db="EMBL/GenBank/DDBJ databases">
        <title>Friends and foes A comparative genomics study of 23 Aspergillus species from section Flavi.</title>
        <authorList>
            <consortium name="DOE Joint Genome Institute"/>
            <person name="Kjaerbolling I."/>
            <person name="Vesth T."/>
            <person name="Frisvad J.C."/>
            <person name="Nybo J.L."/>
            <person name="Theobald S."/>
            <person name="Kildgaard S."/>
            <person name="Isbrandt T."/>
            <person name="Kuo A."/>
            <person name="Sato A."/>
            <person name="Lyhne E.K."/>
            <person name="Kogle M.E."/>
            <person name="Wiebenga A."/>
            <person name="Kun R.S."/>
            <person name="Lubbers R.J."/>
            <person name="Makela M.R."/>
            <person name="Barry K."/>
            <person name="Chovatia M."/>
            <person name="Clum A."/>
            <person name="Daum C."/>
            <person name="Haridas S."/>
            <person name="He G."/>
            <person name="LaButti K."/>
            <person name="Lipzen A."/>
            <person name="Mondo S."/>
            <person name="Riley R."/>
            <person name="Salamov A."/>
            <person name="Simmons B.A."/>
            <person name="Magnuson J.K."/>
            <person name="Henrissat B."/>
            <person name="Mortensen U.H."/>
            <person name="Larsen T.O."/>
            <person name="Devries R.P."/>
            <person name="Grigoriev I.V."/>
            <person name="Machida M."/>
            <person name="Baker S.E."/>
            <person name="Andersen M.R."/>
        </authorList>
    </citation>
    <scope>NUCLEOTIDE SEQUENCE [LARGE SCALE GENOMIC DNA]</scope>
    <source>
        <strain evidence="1 2">CBS 117625</strain>
    </source>
</reference>
<sequence length="339" mass="38585">MFTVPSPETPCLYLKLKLMPLLSCILCRAAEDSELRPFIFKWSPLDKRYYQNAFLLLRYTTSGALEEVPVPDVVEETGKLQGAADIRDPFDITELKPGGSVLFYQGLPDWYRQQLVPGDKYKLLWLGAKLPLWNWGTLSDNLEARLCPDLARPDLIIPGDVSITFTYEEIETPASTPPPILPSVQVAPVLSVELMGPSTVSREHDALLHLLVRYHGNSTNRPIIFYNHMLLANLHHYRLKKDQWELWDRGCPGILLDGPDVTVNVTQDWNFVFLKPGEFWTFSSTILDDINYWTIGDTFRYQFTGGTIEWLEGGVRQDNGSRPDIVIPASNAVEFRITE</sequence>
<proteinExistence type="predicted"/>
<dbReference type="Proteomes" id="UP000325672">
    <property type="component" value="Unassembled WGS sequence"/>
</dbReference>
<evidence type="ECO:0000313" key="2">
    <source>
        <dbReference type="Proteomes" id="UP000325672"/>
    </source>
</evidence>
<dbReference type="AlphaFoldDB" id="A0A5N6T1F3"/>